<reference evidence="1" key="1">
    <citation type="submission" date="2013-05" db="EMBL/GenBank/DDBJ databases">
        <authorList>
            <person name="Harkins D.M."/>
            <person name="Durkin A.S."/>
            <person name="Brinkac L.M."/>
            <person name="Haft D.H."/>
            <person name="Selengut J.D."/>
            <person name="Sanka R."/>
            <person name="DePew J."/>
            <person name="Purushe J."/>
            <person name="Hartskeerl R.A."/>
            <person name="Ahmed A."/>
            <person name="van der Linden H."/>
            <person name="Goris M.G.A."/>
            <person name="Vinetz J.M."/>
            <person name="Sutton G.G."/>
            <person name="Nierman W.C."/>
            <person name="Fouts D.E."/>
        </authorList>
    </citation>
    <scope>NUCLEOTIDE SEQUENCE [LARGE SCALE GENOMIC DNA]</scope>
    <source>
        <strain evidence="1">L 60</strain>
    </source>
</reference>
<sequence length="79" mass="9097">MNTRYLTDEMDEFKDLAKINVIQSLQGTGKTEFFLKKFKGEKIIYCCPLRVLVRQACDRFQKAGIVLSNYEILNNVSSA</sequence>
<protein>
    <recommendedName>
        <fullName evidence="3">Helicase/UvrB N-terminal domain-containing protein</fullName>
    </recommendedName>
</protein>
<dbReference type="Gene3D" id="3.40.50.300">
    <property type="entry name" value="P-loop containing nucleotide triphosphate hydrolases"/>
    <property type="match status" value="1"/>
</dbReference>
<evidence type="ECO:0000313" key="1">
    <source>
        <dbReference type="EMBL" id="EQA63465.1"/>
    </source>
</evidence>
<evidence type="ECO:0000313" key="2">
    <source>
        <dbReference type="Proteomes" id="UP000018747"/>
    </source>
</evidence>
<proteinExistence type="predicted"/>
<dbReference type="SUPFAM" id="SSF52540">
    <property type="entry name" value="P-loop containing nucleoside triphosphate hydrolases"/>
    <property type="match status" value="1"/>
</dbReference>
<dbReference type="InterPro" id="IPR027417">
    <property type="entry name" value="P-loop_NTPase"/>
</dbReference>
<dbReference type="EMBL" id="AHMT02000018">
    <property type="protein sequence ID" value="EQA63465.1"/>
    <property type="molecule type" value="Genomic_DNA"/>
</dbReference>
<dbReference type="AlphaFoldDB" id="V6HZY0"/>
<gene>
    <name evidence="1" type="ORF">LEP1GSC062_0884</name>
</gene>
<dbReference type="OrthoDB" id="333368at2"/>
<organism evidence="1 2">
    <name type="scientific">Leptospira alexanderi serovar Manhao 3 str. L 60</name>
    <dbReference type="NCBI Taxonomy" id="1049759"/>
    <lineage>
        <taxon>Bacteria</taxon>
        <taxon>Pseudomonadati</taxon>
        <taxon>Spirochaetota</taxon>
        <taxon>Spirochaetia</taxon>
        <taxon>Leptospirales</taxon>
        <taxon>Leptospiraceae</taxon>
        <taxon>Leptospira</taxon>
    </lineage>
</organism>
<dbReference type="RefSeq" id="WP_020983811.1">
    <property type="nucleotide sequence ID" value="NZ_AHMT02000018.1"/>
</dbReference>
<dbReference type="Proteomes" id="UP000018747">
    <property type="component" value="Unassembled WGS sequence"/>
</dbReference>
<comment type="caution">
    <text evidence="1">The sequence shown here is derived from an EMBL/GenBank/DDBJ whole genome shotgun (WGS) entry which is preliminary data.</text>
</comment>
<name>V6HZY0_9LEPT</name>
<accession>V6HZY0</accession>
<keyword evidence="2" id="KW-1185">Reference proteome</keyword>
<evidence type="ECO:0008006" key="3">
    <source>
        <dbReference type="Google" id="ProtNLM"/>
    </source>
</evidence>